<dbReference type="GO" id="GO:0000329">
    <property type="term" value="C:fungal-type vacuole membrane"/>
    <property type="evidence" value="ECO:0007669"/>
    <property type="project" value="EnsemblFungi"/>
</dbReference>
<feature type="transmembrane region" description="Helical" evidence="7">
    <location>
        <begin position="251"/>
        <end position="274"/>
    </location>
</feature>
<dbReference type="RefSeq" id="XP_018710591.1">
    <property type="nucleotide sequence ID" value="XM_018857818.1"/>
</dbReference>
<feature type="transmembrane region" description="Helical" evidence="7">
    <location>
        <begin position="286"/>
        <end position="303"/>
    </location>
</feature>
<feature type="transmembrane region" description="Helical" evidence="7">
    <location>
        <begin position="533"/>
        <end position="555"/>
    </location>
</feature>
<dbReference type="InterPro" id="IPR011701">
    <property type="entry name" value="MFS"/>
</dbReference>
<dbReference type="OrthoDB" id="9986881at2759"/>
<feature type="transmembrane region" description="Helical" evidence="7">
    <location>
        <begin position="498"/>
        <end position="521"/>
    </location>
</feature>
<dbReference type="PROSITE" id="PS50850">
    <property type="entry name" value="MFS"/>
    <property type="match status" value="1"/>
</dbReference>
<dbReference type="STRING" id="869754.A0A1A0H7R5"/>
<feature type="transmembrane region" description="Helical" evidence="7">
    <location>
        <begin position="465"/>
        <end position="486"/>
    </location>
</feature>
<feature type="transmembrane region" description="Helical" evidence="7">
    <location>
        <begin position="359"/>
        <end position="386"/>
    </location>
</feature>
<evidence type="ECO:0000313" key="10">
    <source>
        <dbReference type="Proteomes" id="UP000092555"/>
    </source>
</evidence>
<evidence type="ECO:0000256" key="7">
    <source>
        <dbReference type="SAM" id="Phobius"/>
    </source>
</evidence>
<keyword evidence="3 7" id="KW-0812">Transmembrane</keyword>
<dbReference type="GO" id="GO:0015847">
    <property type="term" value="P:putrescine transport"/>
    <property type="evidence" value="ECO:0007669"/>
    <property type="project" value="EnsemblFungi"/>
</dbReference>
<name>A0A1A0H7R5_9ASCO</name>
<reference evidence="9 10" key="1">
    <citation type="submission" date="2016-05" db="EMBL/GenBank/DDBJ databases">
        <title>Comparative genomics of biotechnologically important yeasts.</title>
        <authorList>
            <consortium name="DOE Joint Genome Institute"/>
            <person name="Riley R."/>
            <person name="Haridas S."/>
            <person name="Wolfe K.H."/>
            <person name="Lopes M.R."/>
            <person name="Hittinger C.T."/>
            <person name="Goker M."/>
            <person name="Salamov A."/>
            <person name="Wisecaver J."/>
            <person name="Long T.M."/>
            <person name="Aerts A.L."/>
            <person name="Barry K."/>
            <person name="Choi C."/>
            <person name="Clum A."/>
            <person name="Coughlan A.Y."/>
            <person name="Deshpande S."/>
            <person name="Douglass A.P."/>
            <person name="Hanson S.J."/>
            <person name="Klenk H.-P."/>
            <person name="LaButti K."/>
            <person name="Lapidus A."/>
            <person name="Lindquist E."/>
            <person name="Lipzen A."/>
            <person name="Meier-kolthoff J.P."/>
            <person name="Ohm R.A."/>
            <person name="Otillar R.P."/>
            <person name="Pangilinan J."/>
            <person name="Peng Y."/>
            <person name="Rokas A."/>
            <person name="Rosa C.A."/>
            <person name="Scheuner C."/>
            <person name="Sibirny A.A."/>
            <person name="Slot J.C."/>
            <person name="Stielow J.B."/>
            <person name="Sun H."/>
            <person name="Kurtzman C.P."/>
            <person name="Blackwell M."/>
            <person name="Grigoriev I.V."/>
            <person name="Jeffries T.W."/>
        </authorList>
    </citation>
    <scope>NUCLEOTIDE SEQUENCE [LARGE SCALE GENOMIC DNA]</scope>
    <source>
        <strain evidence="9 10">NRRL YB-4993</strain>
    </source>
</reference>
<evidence type="ECO:0000256" key="4">
    <source>
        <dbReference type="ARBA" id="ARBA00022989"/>
    </source>
</evidence>
<comment type="caution">
    <text evidence="9">The sequence shown here is derived from an EMBL/GenBank/DDBJ whole genome shotgun (WGS) entry which is preliminary data.</text>
</comment>
<dbReference type="GO" id="GO:0033101">
    <property type="term" value="C:cellular bud membrane"/>
    <property type="evidence" value="ECO:0007669"/>
    <property type="project" value="EnsemblFungi"/>
</dbReference>
<keyword evidence="5 7" id="KW-0472">Membrane</keyword>
<dbReference type="GeneID" id="30030794"/>
<evidence type="ECO:0000256" key="5">
    <source>
        <dbReference type="ARBA" id="ARBA00023136"/>
    </source>
</evidence>
<organism evidence="9 10">
    <name type="scientific">Metschnikowia bicuspidata var. bicuspidata NRRL YB-4993</name>
    <dbReference type="NCBI Taxonomy" id="869754"/>
    <lineage>
        <taxon>Eukaryota</taxon>
        <taxon>Fungi</taxon>
        <taxon>Dikarya</taxon>
        <taxon>Ascomycota</taxon>
        <taxon>Saccharomycotina</taxon>
        <taxon>Pichiomycetes</taxon>
        <taxon>Metschnikowiaceae</taxon>
        <taxon>Metschnikowia</taxon>
    </lineage>
</organism>
<dbReference type="FunFam" id="1.20.1250.20:FF:000011">
    <property type="entry name" value="MFS multidrug transporter, putative"/>
    <property type="match status" value="1"/>
</dbReference>
<comment type="subcellular location">
    <subcellularLocation>
        <location evidence="1">Membrane</location>
        <topology evidence="1">Multi-pass membrane protein</topology>
    </subcellularLocation>
</comment>
<feature type="transmembrane region" description="Helical" evidence="7">
    <location>
        <begin position="438"/>
        <end position="459"/>
    </location>
</feature>
<feature type="transmembrane region" description="Helical" evidence="7">
    <location>
        <begin position="129"/>
        <end position="152"/>
    </location>
</feature>
<feature type="transmembrane region" description="Helical" evidence="7">
    <location>
        <begin position="192"/>
        <end position="210"/>
    </location>
</feature>
<feature type="transmembrane region" description="Helical" evidence="7">
    <location>
        <begin position="398"/>
        <end position="417"/>
    </location>
</feature>
<proteinExistence type="predicted"/>
<sequence length="567" mass="61918">MALTPDSGSSSSKKSSKSEPESRSNNENEFVVQQFDGEAQIGGLNTEDLERQSLTTESVSRTISRRLSNVTELYEEAAHSKEPMPKMGGNKPYPPALPDREPYLVAYDGPEDPTFPHNWPFKKKVLSSFSVGISALSVSMGSAMFSLGAAQIMAEFNIGSVVATLGTSLFVFGFASGPIIWGPLSELYGRKVVLVPSLFGFMCFSFATATAKDIQTVMICRFFSGFIGAAPLVVAPASMSDIFSARNRGKAMSIFAMMLFGGPMLAPIIGGFTVKNPNMGWRWTTYLTGLIGALALCCVVFILDETHHGVILAKKAEALRRRTGNWGIGAPHDEVSLSIKEIAEKNITRPLKMLFSEPILFLVSLYNAFIYGLLYLFLTAVPLIFAGEYRFSMGIAELPYLSMLIGVFIGGGIGILMERRFVKKLEANGGRPVPEERLPPMMVGSVVFTIGLFWLGWAGSYPDKVHWIVPTIGAAPIGMGLILLFLPSLNYIIDCYLFFAASALAGNTFLRSSFGAAFPLFARQMFEGMQIKWAATLLGCFSAVMIPVPILFYMYGKKLRTSSKYAF</sequence>
<dbReference type="GO" id="GO:0015606">
    <property type="term" value="F:spermidine transmembrane transporter activity"/>
    <property type="evidence" value="ECO:0007669"/>
    <property type="project" value="EnsemblFungi"/>
</dbReference>
<feature type="compositionally biased region" description="Basic and acidic residues" evidence="6">
    <location>
        <begin position="16"/>
        <end position="26"/>
    </location>
</feature>
<dbReference type="GO" id="GO:0034599">
    <property type="term" value="P:cellular response to oxidative stress"/>
    <property type="evidence" value="ECO:0007669"/>
    <property type="project" value="EnsemblFungi"/>
</dbReference>
<keyword evidence="10" id="KW-1185">Reference proteome</keyword>
<dbReference type="SUPFAM" id="SSF103473">
    <property type="entry name" value="MFS general substrate transporter"/>
    <property type="match status" value="1"/>
</dbReference>
<gene>
    <name evidence="9" type="ORF">METBIDRAFT_44628</name>
</gene>
<keyword evidence="2" id="KW-0813">Transport</keyword>
<feature type="region of interest" description="Disordered" evidence="6">
    <location>
        <begin position="1"/>
        <end position="55"/>
    </location>
</feature>
<evidence type="ECO:0000259" key="8">
    <source>
        <dbReference type="PROSITE" id="PS50850"/>
    </source>
</evidence>
<dbReference type="EMBL" id="LXTC01000005">
    <property type="protein sequence ID" value="OBA20066.1"/>
    <property type="molecule type" value="Genomic_DNA"/>
</dbReference>
<dbReference type="Proteomes" id="UP000092555">
    <property type="component" value="Unassembled WGS sequence"/>
</dbReference>
<dbReference type="PANTHER" id="PTHR23502">
    <property type="entry name" value="MAJOR FACILITATOR SUPERFAMILY"/>
    <property type="match status" value="1"/>
</dbReference>
<feature type="transmembrane region" description="Helical" evidence="7">
    <location>
        <begin position="158"/>
        <end position="180"/>
    </location>
</feature>
<evidence type="ECO:0000256" key="3">
    <source>
        <dbReference type="ARBA" id="ARBA00022692"/>
    </source>
</evidence>
<dbReference type="PANTHER" id="PTHR23502:SF31">
    <property type="entry name" value="POLYAMINE TRANSPORTER 1"/>
    <property type="match status" value="1"/>
</dbReference>
<dbReference type="Pfam" id="PF07690">
    <property type="entry name" value="MFS_1"/>
    <property type="match status" value="1"/>
</dbReference>
<evidence type="ECO:0000256" key="1">
    <source>
        <dbReference type="ARBA" id="ARBA00004141"/>
    </source>
</evidence>
<dbReference type="AlphaFoldDB" id="A0A1A0H7R5"/>
<dbReference type="InterPro" id="IPR036259">
    <property type="entry name" value="MFS_trans_sf"/>
</dbReference>
<dbReference type="Gene3D" id="1.20.1250.20">
    <property type="entry name" value="MFS general substrate transporter like domains"/>
    <property type="match status" value="1"/>
</dbReference>
<evidence type="ECO:0000313" key="9">
    <source>
        <dbReference type="EMBL" id="OBA20066.1"/>
    </source>
</evidence>
<dbReference type="InterPro" id="IPR020846">
    <property type="entry name" value="MFS_dom"/>
</dbReference>
<feature type="transmembrane region" description="Helical" evidence="7">
    <location>
        <begin position="216"/>
        <end position="239"/>
    </location>
</feature>
<evidence type="ECO:0000256" key="6">
    <source>
        <dbReference type="SAM" id="MobiDB-lite"/>
    </source>
</evidence>
<protein>
    <submittedName>
        <fullName evidence="9">MFS general substrate transporter</fullName>
    </submittedName>
</protein>
<accession>A0A1A0H7R5</accession>
<evidence type="ECO:0000256" key="2">
    <source>
        <dbReference type="ARBA" id="ARBA00022448"/>
    </source>
</evidence>
<feature type="domain" description="Major facilitator superfamily (MFS) profile" evidence="8">
    <location>
        <begin position="127"/>
        <end position="567"/>
    </location>
</feature>
<dbReference type="GO" id="GO:0000297">
    <property type="term" value="F:spermine transmembrane transporter activity"/>
    <property type="evidence" value="ECO:0007669"/>
    <property type="project" value="EnsemblFungi"/>
</dbReference>
<dbReference type="CDD" id="cd17323">
    <property type="entry name" value="MFS_Tpo1_MDR_like"/>
    <property type="match status" value="1"/>
</dbReference>
<keyword evidence="4 7" id="KW-1133">Transmembrane helix</keyword>